<reference evidence="1" key="1">
    <citation type="journal article" date="2020" name="Stud. Mycol.">
        <title>101 Dothideomycetes genomes: a test case for predicting lifestyles and emergence of pathogens.</title>
        <authorList>
            <person name="Haridas S."/>
            <person name="Albert R."/>
            <person name="Binder M."/>
            <person name="Bloem J."/>
            <person name="Labutti K."/>
            <person name="Salamov A."/>
            <person name="Andreopoulos B."/>
            <person name="Baker S."/>
            <person name="Barry K."/>
            <person name="Bills G."/>
            <person name="Bluhm B."/>
            <person name="Cannon C."/>
            <person name="Castanera R."/>
            <person name="Culley D."/>
            <person name="Daum C."/>
            <person name="Ezra D."/>
            <person name="Gonzalez J."/>
            <person name="Henrissat B."/>
            <person name="Kuo A."/>
            <person name="Liang C."/>
            <person name="Lipzen A."/>
            <person name="Lutzoni F."/>
            <person name="Magnuson J."/>
            <person name="Mondo S."/>
            <person name="Nolan M."/>
            <person name="Ohm R."/>
            <person name="Pangilinan J."/>
            <person name="Park H.-J."/>
            <person name="Ramirez L."/>
            <person name="Alfaro M."/>
            <person name="Sun H."/>
            <person name="Tritt A."/>
            <person name="Yoshinaga Y."/>
            <person name="Zwiers L.-H."/>
            <person name="Turgeon B."/>
            <person name="Goodwin S."/>
            <person name="Spatafora J."/>
            <person name="Crous P."/>
            <person name="Grigoriev I."/>
        </authorList>
    </citation>
    <scope>NUCLEOTIDE SEQUENCE</scope>
    <source>
        <strain evidence="1">CBS 125425</strain>
    </source>
</reference>
<dbReference type="Proteomes" id="UP000799444">
    <property type="component" value="Unassembled WGS sequence"/>
</dbReference>
<dbReference type="AlphaFoldDB" id="A0A9P4V362"/>
<protein>
    <submittedName>
        <fullName evidence="1">Uncharacterized protein</fullName>
    </submittedName>
</protein>
<keyword evidence="2" id="KW-1185">Reference proteome</keyword>
<gene>
    <name evidence="1" type="ORF">EJ04DRAFT_512779</name>
</gene>
<dbReference type="OrthoDB" id="4851849at2759"/>
<evidence type="ECO:0000313" key="2">
    <source>
        <dbReference type="Proteomes" id="UP000799444"/>
    </source>
</evidence>
<organism evidence="1 2">
    <name type="scientific">Polyplosphaeria fusca</name>
    <dbReference type="NCBI Taxonomy" id="682080"/>
    <lineage>
        <taxon>Eukaryota</taxon>
        <taxon>Fungi</taxon>
        <taxon>Dikarya</taxon>
        <taxon>Ascomycota</taxon>
        <taxon>Pezizomycotina</taxon>
        <taxon>Dothideomycetes</taxon>
        <taxon>Pleosporomycetidae</taxon>
        <taxon>Pleosporales</taxon>
        <taxon>Tetraplosphaeriaceae</taxon>
        <taxon>Polyplosphaeria</taxon>
    </lineage>
</organism>
<proteinExistence type="predicted"/>
<dbReference type="EMBL" id="ML996153">
    <property type="protein sequence ID" value="KAF2734010.1"/>
    <property type="molecule type" value="Genomic_DNA"/>
</dbReference>
<evidence type="ECO:0000313" key="1">
    <source>
        <dbReference type="EMBL" id="KAF2734010.1"/>
    </source>
</evidence>
<sequence>MAKALEENTLIQLLDRCGWSDFRRQLPRLEVFLATDPIRRPSVYRLVQFLRTGSTNPIPCLGRDYGYKNCYNRDQVKRLNVVYSHILKDCSPQELHAECIQGTLRQFATEMGAKIEEKDLRLFETVARFSGGGYDDDRSSTSLNRGGLFRRSSG</sequence>
<comment type="caution">
    <text evidence="1">The sequence shown here is derived from an EMBL/GenBank/DDBJ whole genome shotgun (WGS) entry which is preliminary data.</text>
</comment>
<accession>A0A9P4V362</accession>
<name>A0A9P4V362_9PLEO</name>